<keyword evidence="1" id="KW-0802">TPR repeat</keyword>
<feature type="repeat" description="TPR" evidence="1">
    <location>
        <begin position="169"/>
        <end position="202"/>
    </location>
</feature>
<gene>
    <name evidence="4" type="ORF">AsFPU1_3316</name>
</gene>
<evidence type="ECO:0000256" key="1">
    <source>
        <dbReference type="PROSITE-ProRule" id="PRU00339"/>
    </source>
</evidence>
<dbReference type="PROSITE" id="PS50293">
    <property type="entry name" value="TPR_REGION"/>
    <property type="match status" value="1"/>
</dbReference>
<sequence length="1529" mass="171411">MRLLKLCLITLLTFLIVVGVPCLIDGTSLSILPILSQTTTERTMEADRLLNEGIKKLANMEANQADSILTLFQKALTIYQEEKDKNGEGQAFKNLGIFYYQLQDYSQALNYTQQALKIAQEIKDFDLETRALTNEGLIYYSQKTYPLAIRSYEEGLSILQKINSPELESKLNHNLANAYKDSKNFSQAITHYEKALVLARKINSLPAQYLILDSLSEVHKNLGNNSQANEYSQQAFEILRQIETNKMNNLPKQEIKGIIVPSRYKIFLEGKIDDKPFDVISGTLEIQPASEGDPNPFLVALYMDKVKPEELKIGSLFWQSYSPGHPQEKEHFSRISISNNQVSMEINPSEGFRSDVTWFIQGLLGENLQQLQQELDQIQEQINQVLEEQGQPRTETGSYKIPNKPTFAGVVPKSGLLTFSIQNNQILGTIDASGISSDGKQSRYQAKFTGQLIEEQSKNNDVQTSLKKDDLNGKPMIEASNKKNPLCSFFDKFLAKTTKVSAKDDFIKKKSNALFSLSGIKEPQFKSLQGAWWGTENLSEIFLEANWVFLDDNTFIFIPPVNANVRKDLFPLLGNYSNVNNTLKIRGEQSSSGTATSLDGTIKLQGKQAFLDVIYVVTSMDSQRIVRVSQTLLKNNKNITYKLPKTEIEGIKIPSSFKISLQGETNGKSFGQLSGILKIKPNDLSNNSHPFIVTLKTDARKKNGSISWITQGALSFANSQITIDNHQVTLQLKPSSTIFSDLNWWTLPSSQSNELNNSLLIFTGTEGELTFTINNNKISGTIKGTGNSSGFYSSNYQATFTGETETLPPSFQGVWQEKSPKDFQKITLKQEAEKVSGTYTGNGGGKIEGFVTGNRLDFTWKGLDKRQGNGFLRAVSSGRTLTGIWENVNSSTQKKSFLAERTKDSYRNLEIAKELAQDKWYLKDWGADLVLEGRCEQALSPLETALKLYEKERQNLQNDITTTYSYLLDETNIIRNLTYCYFQLQDYQSLIASLDNSLEVRKTMIQTQYLSLPIGQQAIDIRQALATPVENWRKRLTEDADKIIALDKAQPFLQKLTTYLVELDAQEEALLASELSRARAFADLLEKQVSSSTLKRVISANPPTIKQIKKIAKEQNATLVEYWVTKGDLNTSNEKQNQKPKVYIWVIQPEGKINFRSVDLTFSNQSLNQIVAETRKFMGLGEATRGNAIESTFKLGDLVRLKTDPLEYVREVVRVSPDGNSITVRFANAPNAPIRDVLARELEKVASGTNKRLQQLYKLLIDPISQFLPTNPEAHVIFIPHQELFLLPFPALQDKQEKYLIDNHTILTSPAIQVLDSTHHRRQQITGKAQESVIIGNPSPMPGNFAPIQGSEEEAKTVAQQLKVKPLIGTEATEKNVREKLSQARLIHFATHGTFDNENPLQGLIALAPSGNEYNGMFTAEKILNLGYLLNAELVVLSACDTGRGKISGDGVIGLSRSWMIAGVPSIIVSLWQVPDEKATPLLMEKFYQEHTQKNSNKAQALRKAMLETKTQHPEPKNWAAFTLIGEAK</sequence>
<proteinExistence type="predicted"/>
<dbReference type="InterPro" id="IPR024983">
    <property type="entry name" value="CHAT_dom"/>
</dbReference>
<dbReference type="RefSeq" id="WP_124971321.1">
    <property type="nucleotide sequence ID" value="NZ_BDQK01000014.1"/>
</dbReference>
<dbReference type="SUPFAM" id="SSF48452">
    <property type="entry name" value="TPR-like"/>
    <property type="match status" value="1"/>
</dbReference>
<keyword evidence="2" id="KW-0175">Coiled coil</keyword>
<evidence type="ECO:0000313" key="4">
    <source>
        <dbReference type="EMBL" id="GBF81894.1"/>
    </source>
</evidence>
<dbReference type="Proteomes" id="UP000287247">
    <property type="component" value="Unassembled WGS sequence"/>
</dbReference>
<dbReference type="Pfam" id="PF13424">
    <property type="entry name" value="TPR_12"/>
    <property type="match status" value="2"/>
</dbReference>
<evidence type="ECO:0000259" key="3">
    <source>
        <dbReference type="Pfam" id="PF12770"/>
    </source>
</evidence>
<dbReference type="Pfam" id="PF12770">
    <property type="entry name" value="CHAT"/>
    <property type="match status" value="1"/>
</dbReference>
<organism evidence="4 5">
    <name type="scientific">Aphanothece sacrum FPU1</name>
    <dbReference type="NCBI Taxonomy" id="1920663"/>
    <lineage>
        <taxon>Bacteria</taxon>
        <taxon>Bacillati</taxon>
        <taxon>Cyanobacteriota</taxon>
        <taxon>Cyanophyceae</taxon>
        <taxon>Oscillatoriophycideae</taxon>
        <taxon>Chroococcales</taxon>
        <taxon>Aphanothecaceae</taxon>
        <taxon>Aphanothece</taxon>
    </lineage>
</organism>
<dbReference type="EMBL" id="BDQK01000014">
    <property type="protein sequence ID" value="GBF81894.1"/>
    <property type="molecule type" value="Genomic_DNA"/>
</dbReference>
<dbReference type="OrthoDB" id="416326at2"/>
<name>A0A401IKW7_APHSA</name>
<evidence type="ECO:0000313" key="5">
    <source>
        <dbReference type="Proteomes" id="UP000287247"/>
    </source>
</evidence>
<feature type="repeat" description="TPR" evidence="1">
    <location>
        <begin position="89"/>
        <end position="122"/>
    </location>
</feature>
<dbReference type="InterPro" id="IPR011990">
    <property type="entry name" value="TPR-like_helical_dom_sf"/>
</dbReference>
<protein>
    <recommendedName>
        <fullName evidence="3">CHAT domain-containing protein</fullName>
    </recommendedName>
</protein>
<accession>A0A401IKW7</accession>
<keyword evidence="5" id="KW-1185">Reference proteome</keyword>
<dbReference type="InterPro" id="IPR019734">
    <property type="entry name" value="TPR_rpt"/>
</dbReference>
<feature type="domain" description="CHAT" evidence="3">
    <location>
        <begin position="1251"/>
        <end position="1527"/>
    </location>
</feature>
<dbReference type="Gene3D" id="1.25.40.10">
    <property type="entry name" value="Tetratricopeptide repeat domain"/>
    <property type="match status" value="1"/>
</dbReference>
<reference evidence="5" key="1">
    <citation type="submission" date="2017-05" db="EMBL/GenBank/DDBJ databases">
        <title>Physiological properties and genetic analysis related to exopolysaccharide production of fresh-water unicellular cyanobacterium Aphanothece sacrum, Suizenji Nori, that has been cultured as a food source in Japan.</title>
        <authorList>
            <person name="Kanesaki Y."/>
            <person name="Yoshikawa S."/>
            <person name="Ohki K."/>
        </authorList>
    </citation>
    <scope>NUCLEOTIDE SEQUENCE [LARGE SCALE GENOMIC DNA]</scope>
    <source>
        <strain evidence="5">FPU1</strain>
    </source>
</reference>
<evidence type="ECO:0000256" key="2">
    <source>
        <dbReference type="SAM" id="Coils"/>
    </source>
</evidence>
<feature type="coiled-coil region" evidence="2">
    <location>
        <begin position="899"/>
        <end position="959"/>
    </location>
</feature>
<feature type="coiled-coil region" evidence="2">
    <location>
        <begin position="361"/>
        <end position="388"/>
    </location>
</feature>
<dbReference type="PANTHER" id="PTHR10098">
    <property type="entry name" value="RAPSYN-RELATED"/>
    <property type="match status" value="1"/>
</dbReference>
<comment type="caution">
    <text evidence="4">The sequence shown here is derived from an EMBL/GenBank/DDBJ whole genome shotgun (WGS) entry which is preliminary data.</text>
</comment>
<dbReference type="SMART" id="SM00028">
    <property type="entry name" value="TPR"/>
    <property type="match status" value="4"/>
</dbReference>
<dbReference type="PROSITE" id="PS50005">
    <property type="entry name" value="TPR"/>
    <property type="match status" value="2"/>
</dbReference>